<keyword evidence="2" id="KW-1185">Reference proteome</keyword>
<dbReference type="AlphaFoldDB" id="A0A7U2IBS6"/>
<sequence length="95" mass="11002">MSSRCAKDEVLKLRRRKCRFWTLFVTRGTSLKMWSLDDARMRQKAPMWIASRHPMRCTLTRILADSLLTILPVCVMSSAMCLRRGTFVAQPNLLA</sequence>
<gene>
    <name evidence="1" type="ORF">JI435_308510</name>
</gene>
<dbReference type="EMBL" id="CP069043">
    <property type="protein sequence ID" value="QRD06919.1"/>
    <property type="molecule type" value="Genomic_DNA"/>
</dbReference>
<accession>A0A7U2IBS6</accession>
<evidence type="ECO:0000313" key="2">
    <source>
        <dbReference type="Proteomes" id="UP000663193"/>
    </source>
</evidence>
<reference evidence="2" key="1">
    <citation type="journal article" date="2021" name="BMC Genomics">
        <title>Chromosome-level genome assembly and manually-curated proteome of model necrotroph Parastagonospora nodorum Sn15 reveals a genome-wide trove of candidate effector homologs, and redundancy of virulence-related functions within an accessory chromosome.</title>
        <authorList>
            <person name="Bertazzoni S."/>
            <person name="Jones D.A.B."/>
            <person name="Phan H.T."/>
            <person name="Tan K.-C."/>
            <person name="Hane J.K."/>
        </authorList>
    </citation>
    <scope>NUCLEOTIDE SEQUENCE [LARGE SCALE GENOMIC DNA]</scope>
    <source>
        <strain evidence="2">SN15 / ATCC MYA-4574 / FGSC 10173)</strain>
    </source>
</reference>
<proteinExistence type="predicted"/>
<protein>
    <submittedName>
        <fullName evidence="1">Uncharacterized protein</fullName>
    </submittedName>
</protein>
<organism evidence="1 2">
    <name type="scientific">Phaeosphaeria nodorum (strain SN15 / ATCC MYA-4574 / FGSC 10173)</name>
    <name type="common">Glume blotch fungus</name>
    <name type="synonym">Parastagonospora nodorum</name>
    <dbReference type="NCBI Taxonomy" id="321614"/>
    <lineage>
        <taxon>Eukaryota</taxon>
        <taxon>Fungi</taxon>
        <taxon>Dikarya</taxon>
        <taxon>Ascomycota</taxon>
        <taxon>Pezizomycotina</taxon>
        <taxon>Dothideomycetes</taxon>
        <taxon>Pleosporomycetidae</taxon>
        <taxon>Pleosporales</taxon>
        <taxon>Pleosporineae</taxon>
        <taxon>Phaeosphaeriaceae</taxon>
        <taxon>Parastagonospora</taxon>
    </lineage>
</organism>
<dbReference type="VEuPathDB" id="FungiDB:JI435_308510"/>
<dbReference type="Proteomes" id="UP000663193">
    <property type="component" value="Chromosome 21"/>
</dbReference>
<evidence type="ECO:0000313" key="1">
    <source>
        <dbReference type="EMBL" id="QRD06919.1"/>
    </source>
</evidence>
<name>A0A7U2IBS6_PHANO</name>